<dbReference type="PROSITE" id="PS50835">
    <property type="entry name" value="IG_LIKE"/>
    <property type="match status" value="1"/>
</dbReference>
<dbReference type="PANTHER" id="PTHR25466">
    <property type="entry name" value="T-LYMPHOCYTE ACTIVATION ANTIGEN"/>
    <property type="match status" value="1"/>
</dbReference>
<dbReference type="GO" id="GO:0071222">
    <property type="term" value="P:cellular response to lipopolysaccharide"/>
    <property type="evidence" value="ECO:0007669"/>
    <property type="project" value="TreeGrafter"/>
</dbReference>
<keyword evidence="6 11" id="KW-0472">Membrane</keyword>
<dbReference type="Pfam" id="PF07686">
    <property type="entry name" value="V-set"/>
    <property type="match status" value="2"/>
</dbReference>
<dbReference type="InterPro" id="IPR036179">
    <property type="entry name" value="Ig-like_dom_sf"/>
</dbReference>
<dbReference type="InterPro" id="IPR013106">
    <property type="entry name" value="Ig_V-set"/>
</dbReference>
<dbReference type="GO" id="GO:0007166">
    <property type="term" value="P:cell surface receptor signaling pathway"/>
    <property type="evidence" value="ECO:0007669"/>
    <property type="project" value="TreeGrafter"/>
</dbReference>
<dbReference type="PANTHER" id="PTHR25466:SF14">
    <property type="entry name" value="BUTYROPHILIN SUBFAMILY 2 MEMBER A2-LIKE-RELATED"/>
    <property type="match status" value="1"/>
</dbReference>
<dbReference type="GO" id="GO:0042130">
    <property type="term" value="P:negative regulation of T cell proliferation"/>
    <property type="evidence" value="ECO:0007669"/>
    <property type="project" value="TreeGrafter"/>
</dbReference>
<keyword evidence="5 11" id="KW-1133">Transmembrane helix</keyword>
<dbReference type="InterPro" id="IPR013783">
    <property type="entry name" value="Ig-like_fold"/>
</dbReference>
<keyword evidence="15" id="KW-1185">Reference proteome</keyword>
<keyword evidence="10" id="KW-0393">Immunoglobulin domain</keyword>
<dbReference type="GO" id="GO:0009897">
    <property type="term" value="C:external side of plasma membrane"/>
    <property type="evidence" value="ECO:0007669"/>
    <property type="project" value="TreeGrafter"/>
</dbReference>
<evidence type="ECO:0000256" key="8">
    <source>
        <dbReference type="ARBA" id="ARBA00023170"/>
    </source>
</evidence>
<evidence type="ECO:0000256" key="3">
    <source>
        <dbReference type="ARBA" id="ARBA00022692"/>
    </source>
</evidence>
<feature type="chain" id="PRO_5034735066" description="Ig-like domain-containing protein" evidence="12">
    <location>
        <begin position="21"/>
        <end position="403"/>
    </location>
</feature>
<proteinExistence type="predicted"/>
<evidence type="ECO:0000256" key="4">
    <source>
        <dbReference type="ARBA" id="ARBA00022729"/>
    </source>
</evidence>
<organism evidence="14 15">
    <name type="scientific">Eptatretus burgeri</name>
    <name type="common">Inshore hagfish</name>
    <dbReference type="NCBI Taxonomy" id="7764"/>
    <lineage>
        <taxon>Eukaryota</taxon>
        <taxon>Metazoa</taxon>
        <taxon>Chordata</taxon>
        <taxon>Craniata</taxon>
        <taxon>Vertebrata</taxon>
        <taxon>Cyclostomata</taxon>
        <taxon>Myxini</taxon>
        <taxon>Myxiniformes</taxon>
        <taxon>Myxinidae</taxon>
        <taxon>Eptatretinae</taxon>
        <taxon>Eptatretus</taxon>
    </lineage>
</organism>
<evidence type="ECO:0000256" key="6">
    <source>
        <dbReference type="ARBA" id="ARBA00023136"/>
    </source>
</evidence>
<dbReference type="Ensembl" id="ENSEBUT00000006577.1">
    <property type="protein sequence ID" value="ENSEBUP00000006128.1"/>
    <property type="gene ID" value="ENSEBUG00000004075.1"/>
</dbReference>
<dbReference type="GO" id="GO:0006955">
    <property type="term" value="P:immune response"/>
    <property type="evidence" value="ECO:0007669"/>
    <property type="project" value="TreeGrafter"/>
</dbReference>
<dbReference type="GeneTree" id="ENSGT00930000152721"/>
<name>A0A8C4NG15_EPTBU</name>
<keyword evidence="4 12" id="KW-0732">Signal</keyword>
<comment type="subcellular location">
    <subcellularLocation>
        <location evidence="1">Cell membrane</location>
        <topology evidence="1">Single-pass type I membrane protein</topology>
    </subcellularLocation>
</comment>
<dbReference type="SMART" id="SM00409">
    <property type="entry name" value="IG"/>
    <property type="match status" value="3"/>
</dbReference>
<evidence type="ECO:0000256" key="10">
    <source>
        <dbReference type="ARBA" id="ARBA00023319"/>
    </source>
</evidence>
<evidence type="ECO:0000259" key="13">
    <source>
        <dbReference type="PROSITE" id="PS50835"/>
    </source>
</evidence>
<dbReference type="InterPro" id="IPR051713">
    <property type="entry name" value="T-cell_Activation_Regulation"/>
</dbReference>
<sequence>MKRLFLQVVLTVFLFSLVLTSSDSLRVDSPWEVGFVDGENVSLPCNFTLDDDSGPIDLRKLEVEWINGPTILTYKNGKIETSSSYKGRLMMNEQNLRNGDATLILNNVTEMDVLTCIVTYSGEMRRDTIHLYPKLFVHCPEFIVASPGEESNFTCNFSSGSHGVQIFIDSPAFSIEWEKDSNKHLIARFSKVQEQYMDGVSMSMSEIHPRTFSLAFQSVNPDDYGNYTCKVYYPHYIQGSAVTALYKGHVMVKSTKTVEVTPGDDSNFIYTFSLDTQEGSPSIDNSLLSIEFHKDSNNNLFYLFQNGEEQVLDEKIKISRNPNKDSFILTLKDVELHHRGTYTCTIRYPNHKEGSASTILLVRKSLSSVHITNPVVLDMIVNFFLLFSLLLKQVNRYTHKHPH</sequence>
<dbReference type="InterPro" id="IPR007110">
    <property type="entry name" value="Ig-like_dom"/>
</dbReference>
<evidence type="ECO:0000256" key="2">
    <source>
        <dbReference type="ARBA" id="ARBA00022475"/>
    </source>
</evidence>
<dbReference type="GO" id="GO:0042102">
    <property type="term" value="P:positive regulation of T cell proliferation"/>
    <property type="evidence" value="ECO:0007669"/>
    <property type="project" value="TreeGrafter"/>
</dbReference>
<keyword evidence="3 11" id="KW-0812">Transmembrane</keyword>
<evidence type="ECO:0000313" key="14">
    <source>
        <dbReference type="Ensembl" id="ENSEBUP00000006128.1"/>
    </source>
</evidence>
<reference evidence="14" key="1">
    <citation type="submission" date="2025-08" db="UniProtKB">
        <authorList>
            <consortium name="Ensembl"/>
        </authorList>
    </citation>
    <scope>IDENTIFICATION</scope>
</reference>
<dbReference type="InterPro" id="IPR003599">
    <property type="entry name" value="Ig_sub"/>
</dbReference>
<evidence type="ECO:0000256" key="5">
    <source>
        <dbReference type="ARBA" id="ARBA00022989"/>
    </source>
</evidence>
<evidence type="ECO:0000256" key="1">
    <source>
        <dbReference type="ARBA" id="ARBA00004251"/>
    </source>
</evidence>
<evidence type="ECO:0000256" key="11">
    <source>
        <dbReference type="SAM" id="Phobius"/>
    </source>
</evidence>
<protein>
    <recommendedName>
        <fullName evidence="13">Ig-like domain-containing protein</fullName>
    </recommendedName>
</protein>
<evidence type="ECO:0000256" key="12">
    <source>
        <dbReference type="SAM" id="SignalP"/>
    </source>
</evidence>
<dbReference type="Proteomes" id="UP000694388">
    <property type="component" value="Unplaced"/>
</dbReference>
<keyword evidence="8" id="KW-0675">Receptor</keyword>
<feature type="domain" description="Ig-like" evidence="13">
    <location>
        <begin position="133"/>
        <end position="231"/>
    </location>
</feature>
<accession>A0A8C4NG15</accession>
<keyword evidence="9" id="KW-0325">Glycoprotein</keyword>
<dbReference type="CDD" id="cd00096">
    <property type="entry name" value="Ig"/>
    <property type="match status" value="2"/>
</dbReference>
<dbReference type="Gene3D" id="2.60.40.10">
    <property type="entry name" value="Immunoglobulins"/>
    <property type="match status" value="3"/>
</dbReference>
<feature type="transmembrane region" description="Helical" evidence="11">
    <location>
        <begin position="371"/>
        <end position="391"/>
    </location>
</feature>
<dbReference type="AlphaFoldDB" id="A0A8C4NG15"/>
<evidence type="ECO:0000256" key="7">
    <source>
        <dbReference type="ARBA" id="ARBA00023157"/>
    </source>
</evidence>
<keyword evidence="7" id="KW-1015">Disulfide bond</keyword>
<keyword evidence="2" id="KW-1003">Cell membrane</keyword>
<dbReference type="GO" id="GO:0031295">
    <property type="term" value="P:T cell costimulation"/>
    <property type="evidence" value="ECO:0007669"/>
    <property type="project" value="TreeGrafter"/>
</dbReference>
<reference evidence="14" key="2">
    <citation type="submission" date="2025-09" db="UniProtKB">
        <authorList>
            <consortium name="Ensembl"/>
        </authorList>
    </citation>
    <scope>IDENTIFICATION</scope>
</reference>
<feature type="signal peptide" evidence="12">
    <location>
        <begin position="1"/>
        <end position="20"/>
    </location>
</feature>
<evidence type="ECO:0000313" key="15">
    <source>
        <dbReference type="Proteomes" id="UP000694388"/>
    </source>
</evidence>
<evidence type="ECO:0000256" key="9">
    <source>
        <dbReference type="ARBA" id="ARBA00023180"/>
    </source>
</evidence>
<dbReference type="SUPFAM" id="SSF48726">
    <property type="entry name" value="Immunoglobulin"/>
    <property type="match status" value="3"/>
</dbReference>